<feature type="active site" description="Proton acceptor" evidence="1">
    <location>
        <position position="62"/>
    </location>
</feature>
<dbReference type="GO" id="GO:0000271">
    <property type="term" value="P:polysaccharide biosynthetic process"/>
    <property type="evidence" value="ECO:0007669"/>
    <property type="project" value="TreeGrafter"/>
</dbReference>
<accession>C9LUR0</accession>
<comment type="function">
    <text evidence="3">Catalyzes the epimerization of the C3' and C5'positions of dTDP-6-deoxy-D-xylo-4-hexulose, forming dTDP-6-deoxy-L-lyxo-4-hexulose.</text>
</comment>
<dbReference type="OrthoDB" id="9800680at2"/>
<evidence type="ECO:0000256" key="1">
    <source>
        <dbReference type="PIRSR" id="PIRSR600888-1"/>
    </source>
</evidence>
<dbReference type="KEGG" id="ssg:Selsp_0823"/>
<evidence type="ECO:0000313" key="7">
    <source>
        <dbReference type="Proteomes" id="UP000011124"/>
    </source>
</evidence>
<evidence type="ECO:0000313" key="5">
    <source>
        <dbReference type="EMBL" id="EEX77395.1"/>
    </source>
</evidence>
<dbReference type="InterPro" id="IPR014710">
    <property type="entry name" value="RmlC-like_jellyroll"/>
</dbReference>
<reference evidence="5 6" key="1">
    <citation type="submission" date="2009-09" db="EMBL/GenBank/DDBJ databases">
        <authorList>
            <person name="Weinstock G."/>
            <person name="Sodergren E."/>
            <person name="Clifton S."/>
            <person name="Fulton L."/>
            <person name="Fulton B."/>
            <person name="Courtney L."/>
            <person name="Fronick C."/>
            <person name="Harrison M."/>
            <person name="Strong C."/>
            <person name="Farmer C."/>
            <person name="Delahaunty K."/>
            <person name="Markovic C."/>
            <person name="Hall O."/>
            <person name="Minx P."/>
            <person name="Tomlinson C."/>
            <person name="Mitreva M."/>
            <person name="Nelson J."/>
            <person name="Hou S."/>
            <person name="Wollam A."/>
            <person name="Pepin K.H."/>
            <person name="Johnson M."/>
            <person name="Bhonagiri V."/>
            <person name="Nash W.E."/>
            <person name="Warren W."/>
            <person name="Chinwalla A."/>
            <person name="Mardis E.R."/>
            <person name="Wilson R.K."/>
        </authorList>
    </citation>
    <scope>NUCLEOTIDE SEQUENCE [LARGE SCALE GENOMIC DNA]</scope>
    <source>
        <strain evidence="5">ATCC 35185</strain>
        <strain evidence="6">ATCC 35185 / DSM 20758 / VPI D19B-28</strain>
    </source>
</reference>
<proteinExistence type="inferred from homology"/>
<dbReference type="STRING" id="546271.Selsp_0823"/>
<keyword evidence="7" id="KW-1185">Reference proteome</keyword>
<reference evidence="4 7" key="2">
    <citation type="submission" date="2011-04" db="EMBL/GenBank/DDBJ databases">
        <title>The complete genome of Selenomonas sputigena DSM 20758.</title>
        <authorList>
            <consortium name="US DOE Joint Genome Institute (JGI-PGF)"/>
            <person name="Lucas S."/>
            <person name="Copeland A."/>
            <person name="Lapidus A."/>
            <person name="Bruce D."/>
            <person name="Goodwin L."/>
            <person name="Pitluck S."/>
            <person name="Peters L."/>
            <person name="Kyrpides N."/>
            <person name="Mavromatis K."/>
            <person name="Ivanova N."/>
            <person name="Ovchinnikova G."/>
            <person name="Teshima H."/>
            <person name="Detter J.C."/>
            <person name="Tapia R."/>
            <person name="Han C."/>
            <person name="Land M."/>
            <person name="Hauser L."/>
            <person name="Markowitz V."/>
            <person name="Cheng J.-F."/>
            <person name="Hugenholtz P."/>
            <person name="Woyke T."/>
            <person name="Wu D."/>
            <person name="Gronow S."/>
            <person name="Wellnitz S."/>
            <person name="Schneider S."/>
            <person name="Klenk H.-P."/>
            <person name="Eisen J.A."/>
        </authorList>
    </citation>
    <scope>NUCLEOTIDE SEQUENCE [LARGE SCALE GENOMIC DNA]</scope>
    <source>
        <strain evidence="4">ATCC 35185</strain>
        <strain evidence="7">ATCC 35185 / DSM 20758 / VPI D19B-28</strain>
    </source>
</reference>
<dbReference type="RefSeq" id="WP_006192467.1">
    <property type="nucleotide sequence ID" value="NC_015437.1"/>
</dbReference>
<organism evidence="5 6">
    <name type="scientific">Selenomonas sputigena (strain ATCC 35185 / DSM 20758 / CCUG 44933 / VPI D19B-28)</name>
    <dbReference type="NCBI Taxonomy" id="546271"/>
    <lineage>
        <taxon>Bacteria</taxon>
        <taxon>Bacillati</taxon>
        <taxon>Bacillota</taxon>
        <taxon>Negativicutes</taxon>
        <taxon>Selenomonadales</taxon>
        <taxon>Selenomonadaceae</taxon>
        <taxon>Selenomonas</taxon>
    </lineage>
</organism>
<comment type="pathway">
    <text evidence="3">Carbohydrate biosynthesis; dTDP-L-rhamnose biosynthesis.</text>
</comment>
<keyword evidence="3 5" id="KW-0413">Isomerase</keyword>
<dbReference type="SUPFAM" id="SSF51182">
    <property type="entry name" value="RmlC-like cupins"/>
    <property type="match status" value="1"/>
</dbReference>
<evidence type="ECO:0000313" key="6">
    <source>
        <dbReference type="Proteomes" id="UP000003505"/>
    </source>
</evidence>
<dbReference type="Proteomes" id="UP000011124">
    <property type="component" value="Chromosome"/>
</dbReference>
<gene>
    <name evidence="5" type="primary">rfbC</name>
    <name evidence="4" type="ordered locus">Selsp_0823</name>
    <name evidence="5" type="ORF">SELSPUOL_01197</name>
</gene>
<dbReference type="Pfam" id="PF00908">
    <property type="entry name" value="dTDP_sugar_isom"/>
    <property type="match status" value="1"/>
</dbReference>
<comment type="subunit">
    <text evidence="3">Homodimer.</text>
</comment>
<comment type="similarity">
    <text evidence="3">Belongs to the dTDP-4-dehydrorhamnose 3,5-epimerase family.</text>
</comment>
<feature type="site" description="Participates in a stacking interaction with the thymidine ring of dTDP-4-oxo-6-deoxyglucose" evidence="2">
    <location>
        <position position="138"/>
    </location>
</feature>
<dbReference type="Gene3D" id="2.60.120.10">
    <property type="entry name" value="Jelly Rolls"/>
    <property type="match status" value="1"/>
</dbReference>
<dbReference type="NCBIfam" id="TIGR01221">
    <property type="entry name" value="rmlC"/>
    <property type="match status" value="1"/>
</dbReference>
<evidence type="ECO:0000256" key="2">
    <source>
        <dbReference type="PIRSR" id="PIRSR600888-3"/>
    </source>
</evidence>
<name>C9LUR0_SELS3</name>
<dbReference type="PANTHER" id="PTHR21047">
    <property type="entry name" value="DTDP-6-DEOXY-D-GLUCOSE-3,5 EPIMERASE"/>
    <property type="match status" value="1"/>
</dbReference>
<dbReference type="CDD" id="cd00438">
    <property type="entry name" value="cupin_RmlC"/>
    <property type="match status" value="1"/>
</dbReference>
<dbReference type="GO" id="GO:0005829">
    <property type="term" value="C:cytosol"/>
    <property type="evidence" value="ECO:0007669"/>
    <property type="project" value="TreeGrafter"/>
</dbReference>
<sequence length="190" mass="21549">MNVTETRLKGVFILEPQVFGDARGWFMESWSKKKMEEAGLFYDFVQDNQSFSAEKGTLRGLHYQKNPMAQAKLLRCTRGEILDVAVDIRKGSPQYAKWVSVRLSAENKRQLMIPRGFAHGFITLTDDVEVQYKADNYYAPECDGNILWSDPAIGVDWEIAPTVLSAKDEAAPTLAERESQLNFVYGEEEA</sequence>
<dbReference type="EMBL" id="CP002637">
    <property type="protein sequence ID" value="AEB99787.1"/>
    <property type="molecule type" value="Genomic_DNA"/>
</dbReference>
<dbReference type="GO" id="GO:0008830">
    <property type="term" value="F:dTDP-4-dehydrorhamnose 3,5-epimerase activity"/>
    <property type="evidence" value="ECO:0007669"/>
    <property type="project" value="UniProtKB-UniRule"/>
</dbReference>
<dbReference type="AlphaFoldDB" id="C9LUR0"/>
<dbReference type="PANTHER" id="PTHR21047:SF2">
    <property type="entry name" value="THYMIDINE DIPHOSPHO-4-KETO-RHAMNOSE 3,5-EPIMERASE"/>
    <property type="match status" value="1"/>
</dbReference>
<comment type="catalytic activity">
    <reaction evidence="3">
        <text>dTDP-4-dehydro-6-deoxy-alpha-D-glucose = dTDP-4-dehydro-beta-L-rhamnose</text>
        <dbReference type="Rhea" id="RHEA:16969"/>
        <dbReference type="ChEBI" id="CHEBI:57649"/>
        <dbReference type="ChEBI" id="CHEBI:62830"/>
        <dbReference type="EC" id="5.1.3.13"/>
    </reaction>
</comment>
<dbReference type="UniPathway" id="UPA00124"/>
<dbReference type="HOGENOM" id="CLU_090940_1_1_9"/>
<feature type="active site" description="Proton donor" evidence="1">
    <location>
        <position position="132"/>
    </location>
</feature>
<evidence type="ECO:0000256" key="3">
    <source>
        <dbReference type="RuleBase" id="RU364069"/>
    </source>
</evidence>
<protein>
    <recommendedName>
        <fullName evidence="3">dTDP-4-dehydrorhamnose 3,5-epimerase</fullName>
        <ecNumber evidence="3">5.1.3.13</ecNumber>
    </recommendedName>
    <alternativeName>
        <fullName evidence="3">Thymidine diphospho-4-keto-rhamnose 3,5-epimerase</fullName>
    </alternativeName>
</protein>
<dbReference type="eggNOG" id="COG1898">
    <property type="taxonomic scope" value="Bacteria"/>
</dbReference>
<dbReference type="GO" id="GO:0019305">
    <property type="term" value="P:dTDP-rhamnose biosynthetic process"/>
    <property type="evidence" value="ECO:0007669"/>
    <property type="project" value="UniProtKB-UniRule"/>
</dbReference>
<dbReference type="Proteomes" id="UP000003505">
    <property type="component" value="Unassembled WGS sequence"/>
</dbReference>
<evidence type="ECO:0000313" key="4">
    <source>
        <dbReference type="EMBL" id="AEB99787.1"/>
    </source>
</evidence>
<dbReference type="InterPro" id="IPR000888">
    <property type="entry name" value="RmlC-like"/>
</dbReference>
<dbReference type="EMBL" id="ACKP02000017">
    <property type="protein sequence ID" value="EEX77395.1"/>
    <property type="molecule type" value="Genomic_DNA"/>
</dbReference>
<dbReference type="InterPro" id="IPR011051">
    <property type="entry name" value="RmlC_Cupin_sf"/>
</dbReference>
<dbReference type="EC" id="5.1.3.13" evidence="3"/>